<dbReference type="EMBL" id="CAJPIN010006362">
    <property type="protein sequence ID" value="CAG2057961.1"/>
    <property type="molecule type" value="Genomic_DNA"/>
</dbReference>
<evidence type="ECO:0000313" key="1">
    <source>
        <dbReference type="EMBL" id="CAG2057961.1"/>
    </source>
</evidence>
<protein>
    <submittedName>
        <fullName evidence="1">Uncharacterized protein</fullName>
    </submittedName>
</protein>
<keyword evidence="2" id="KW-1185">Reference proteome</keyword>
<accession>A0ABN7NQ48</accession>
<evidence type="ECO:0000313" key="2">
    <source>
        <dbReference type="Proteomes" id="UP001153148"/>
    </source>
</evidence>
<proteinExistence type="predicted"/>
<feature type="non-terminal residue" evidence="1">
    <location>
        <position position="1"/>
    </location>
</feature>
<sequence length="63" mass="6813">INLDDSHPVTRPSKKGMFLNREDMFGYVEPVLSKIDALPSILKPGCSQVGPTDAEDNDAAVLV</sequence>
<reference evidence="1" key="1">
    <citation type="submission" date="2021-03" db="EMBL/GenBank/DDBJ databases">
        <authorList>
            <person name="Tran Van P."/>
        </authorList>
    </citation>
    <scope>NUCLEOTIDE SEQUENCE</scope>
</reference>
<name>A0ABN7NQ48_TIMPD</name>
<comment type="caution">
    <text evidence="1">The sequence shown here is derived from an EMBL/GenBank/DDBJ whole genome shotgun (WGS) entry which is preliminary data.</text>
</comment>
<organism evidence="1 2">
    <name type="scientific">Timema podura</name>
    <name type="common">Walking stick</name>
    <dbReference type="NCBI Taxonomy" id="61482"/>
    <lineage>
        <taxon>Eukaryota</taxon>
        <taxon>Metazoa</taxon>
        <taxon>Ecdysozoa</taxon>
        <taxon>Arthropoda</taxon>
        <taxon>Hexapoda</taxon>
        <taxon>Insecta</taxon>
        <taxon>Pterygota</taxon>
        <taxon>Neoptera</taxon>
        <taxon>Polyneoptera</taxon>
        <taxon>Phasmatodea</taxon>
        <taxon>Timematodea</taxon>
        <taxon>Timematoidea</taxon>
        <taxon>Timematidae</taxon>
        <taxon>Timema</taxon>
    </lineage>
</organism>
<dbReference type="Proteomes" id="UP001153148">
    <property type="component" value="Unassembled WGS sequence"/>
</dbReference>
<gene>
    <name evidence="1" type="ORF">TPAB3V08_LOCUS4936</name>
</gene>